<dbReference type="EMBL" id="JBHSRS010000005">
    <property type="protein sequence ID" value="MFC6280210.1"/>
    <property type="molecule type" value="Genomic_DNA"/>
</dbReference>
<comment type="cofactor">
    <cofactor evidence="1">
        <name>FMN</name>
        <dbReference type="ChEBI" id="CHEBI:58210"/>
    </cofactor>
</comment>
<dbReference type="GO" id="GO:0016491">
    <property type="term" value="F:oxidoreductase activity"/>
    <property type="evidence" value="ECO:0007669"/>
    <property type="project" value="UniProtKB-KW"/>
</dbReference>
<keyword evidence="6" id="KW-0560">Oxidoreductase</keyword>
<keyword evidence="2" id="KW-0285">Flavoprotein</keyword>
<dbReference type="InterPro" id="IPR002563">
    <property type="entry name" value="Flavin_Rdtase-like_dom"/>
</dbReference>
<comment type="similarity">
    <text evidence="4">Belongs to the flavoredoxin family.</text>
</comment>
<evidence type="ECO:0000256" key="1">
    <source>
        <dbReference type="ARBA" id="ARBA00001917"/>
    </source>
</evidence>
<evidence type="ECO:0000256" key="2">
    <source>
        <dbReference type="ARBA" id="ARBA00022630"/>
    </source>
</evidence>
<protein>
    <submittedName>
        <fullName evidence="6">Flavin reductase family protein</fullName>
        <ecNumber evidence="6">1.5.1.-</ecNumber>
    </submittedName>
</protein>
<dbReference type="Gene3D" id="2.30.110.10">
    <property type="entry name" value="Electron Transport, Fmn-binding Protein, Chain A"/>
    <property type="match status" value="1"/>
</dbReference>
<name>A0ABW1TSE7_9BURK</name>
<evidence type="ECO:0000313" key="6">
    <source>
        <dbReference type="EMBL" id="MFC6280210.1"/>
    </source>
</evidence>
<dbReference type="PANTHER" id="PTHR33798:SF5">
    <property type="entry name" value="FLAVIN REDUCTASE LIKE DOMAIN-CONTAINING PROTEIN"/>
    <property type="match status" value="1"/>
</dbReference>
<evidence type="ECO:0000256" key="4">
    <source>
        <dbReference type="ARBA" id="ARBA00038054"/>
    </source>
</evidence>
<evidence type="ECO:0000256" key="3">
    <source>
        <dbReference type="ARBA" id="ARBA00022643"/>
    </source>
</evidence>
<evidence type="ECO:0000313" key="7">
    <source>
        <dbReference type="Proteomes" id="UP001596270"/>
    </source>
</evidence>
<reference evidence="7" key="1">
    <citation type="journal article" date="2019" name="Int. J. Syst. Evol. Microbiol.">
        <title>The Global Catalogue of Microorganisms (GCM) 10K type strain sequencing project: providing services to taxonomists for standard genome sequencing and annotation.</title>
        <authorList>
            <consortium name="The Broad Institute Genomics Platform"/>
            <consortium name="The Broad Institute Genome Sequencing Center for Infectious Disease"/>
            <person name="Wu L."/>
            <person name="Ma J."/>
        </authorList>
    </citation>
    <scope>NUCLEOTIDE SEQUENCE [LARGE SCALE GENOMIC DNA]</scope>
    <source>
        <strain evidence="7">CCUG 39402</strain>
    </source>
</reference>
<dbReference type="Pfam" id="PF01613">
    <property type="entry name" value="Flavin_Reduct"/>
    <property type="match status" value="1"/>
</dbReference>
<organism evidence="6 7">
    <name type="scientific">Polaromonas aquatica</name>
    <dbReference type="NCBI Taxonomy" id="332657"/>
    <lineage>
        <taxon>Bacteria</taxon>
        <taxon>Pseudomonadati</taxon>
        <taxon>Pseudomonadota</taxon>
        <taxon>Betaproteobacteria</taxon>
        <taxon>Burkholderiales</taxon>
        <taxon>Comamonadaceae</taxon>
        <taxon>Polaromonas</taxon>
    </lineage>
</organism>
<dbReference type="InterPro" id="IPR012349">
    <property type="entry name" value="Split_barrel_FMN-bd"/>
</dbReference>
<feature type="domain" description="Flavin reductase like" evidence="5">
    <location>
        <begin position="24"/>
        <end position="174"/>
    </location>
</feature>
<evidence type="ECO:0000259" key="5">
    <source>
        <dbReference type="SMART" id="SM00903"/>
    </source>
</evidence>
<keyword evidence="7" id="KW-1185">Reference proteome</keyword>
<accession>A0ABW1TSE7</accession>
<dbReference type="RefSeq" id="WP_371434548.1">
    <property type="nucleotide sequence ID" value="NZ_JBHSRS010000005.1"/>
</dbReference>
<comment type="caution">
    <text evidence="6">The sequence shown here is derived from an EMBL/GenBank/DDBJ whole genome shotgun (WGS) entry which is preliminary data.</text>
</comment>
<dbReference type="SUPFAM" id="SSF50475">
    <property type="entry name" value="FMN-binding split barrel"/>
    <property type="match status" value="1"/>
</dbReference>
<sequence>MSHEFTTLAASSMDTATAYRLLCGIVVPRPIAWITSVSEAGIVNAAPFSSYNYVAHSPPMLAVNIGSRGGALKDTARNIEKGREFVVNVATVGNMETMHKTSAEFAPDASEAEALGIELLPSHQVKPPRIAMSPVQMECKLSQVVRLGRLNTLYIGEVVAFHLSSEVYDGRHVDSVKMQPVARLGGPYYAALGEIFLRPVLQTPPTEK</sequence>
<dbReference type="Proteomes" id="UP001596270">
    <property type="component" value="Unassembled WGS sequence"/>
</dbReference>
<keyword evidence="3" id="KW-0288">FMN</keyword>
<proteinExistence type="inferred from homology"/>
<dbReference type="SMART" id="SM00903">
    <property type="entry name" value="Flavin_Reduct"/>
    <property type="match status" value="1"/>
</dbReference>
<dbReference type="EC" id="1.5.1.-" evidence="6"/>
<gene>
    <name evidence="6" type="ORF">ACFQND_03065</name>
</gene>
<dbReference type="PANTHER" id="PTHR33798">
    <property type="entry name" value="FLAVOPROTEIN OXYGENASE"/>
    <property type="match status" value="1"/>
</dbReference>